<protein>
    <submittedName>
        <fullName evidence="3">Opacity protein</fullName>
    </submittedName>
</protein>
<dbReference type="OrthoDB" id="121884at2"/>
<evidence type="ECO:0000313" key="4">
    <source>
        <dbReference type="Proteomes" id="UP000182409"/>
    </source>
</evidence>
<dbReference type="AlphaFoldDB" id="A0A1H4P4X5"/>
<dbReference type="Pfam" id="PF13505">
    <property type="entry name" value="OMP_b-brl"/>
    <property type="match status" value="1"/>
</dbReference>
<dbReference type="Gene3D" id="2.40.160.20">
    <property type="match status" value="1"/>
</dbReference>
<accession>A0A1H4P4X5</accession>
<gene>
    <name evidence="3" type="ORF">SAMN05443244_2453</name>
</gene>
<dbReference type="InterPro" id="IPR027385">
    <property type="entry name" value="Beta-barrel_OMP"/>
</dbReference>
<evidence type="ECO:0000259" key="2">
    <source>
        <dbReference type="Pfam" id="PF13505"/>
    </source>
</evidence>
<evidence type="ECO:0000256" key="1">
    <source>
        <dbReference type="ARBA" id="ARBA00022729"/>
    </source>
</evidence>
<dbReference type="InterPro" id="IPR011250">
    <property type="entry name" value="OMP/PagP_B-barrel"/>
</dbReference>
<dbReference type="EMBL" id="FNSD01000001">
    <property type="protein sequence ID" value="SEC02453.1"/>
    <property type="molecule type" value="Genomic_DNA"/>
</dbReference>
<keyword evidence="1" id="KW-0732">Signal</keyword>
<dbReference type="RefSeq" id="WP_074654316.1">
    <property type="nucleotide sequence ID" value="NZ_FNSD01000001.1"/>
</dbReference>
<name>A0A1H4P4X5_9BACT</name>
<dbReference type="SUPFAM" id="SSF56925">
    <property type="entry name" value="OMPA-like"/>
    <property type="match status" value="1"/>
</dbReference>
<reference evidence="3 4" key="1">
    <citation type="submission" date="2016-10" db="EMBL/GenBank/DDBJ databases">
        <authorList>
            <person name="de Groot N.N."/>
        </authorList>
    </citation>
    <scope>NUCLEOTIDE SEQUENCE [LARGE SCALE GENOMIC DNA]</scope>
    <source>
        <strain evidence="3 4">AB35.6</strain>
    </source>
</reference>
<feature type="domain" description="Outer membrane protein beta-barrel" evidence="2">
    <location>
        <begin position="33"/>
        <end position="187"/>
    </location>
</feature>
<dbReference type="Proteomes" id="UP000182409">
    <property type="component" value="Unassembled WGS sequence"/>
</dbReference>
<sequence>METRDPTSSQSCRRCVLIAALLVAISIAPRMKAQASAPTASRTADLQLGGGFALAAPDYGPGIKGFTLYGTYDFRTHLGVEFDFHQLSSHTGSDLYERSYEMGPRYVWHLGHGLNPYVRVMYGRGVFNFPANIANLAYNMGVAGGGVDIHVHKHVNVRAEYEYQKWFGFPPHGLTPQMVTIGAAYHF</sequence>
<evidence type="ECO:0000313" key="3">
    <source>
        <dbReference type="EMBL" id="SEC02453.1"/>
    </source>
</evidence>
<organism evidence="3 4">
    <name type="scientific">Terriglobus roseus</name>
    <dbReference type="NCBI Taxonomy" id="392734"/>
    <lineage>
        <taxon>Bacteria</taxon>
        <taxon>Pseudomonadati</taxon>
        <taxon>Acidobacteriota</taxon>
        <taxon>Terriglobia</taxon>
        <taxon>Terriglobales</taxon>
        <taxon>Acidobacteriaceae</taxon>
        <taxon>Terriglobus</taxon>
    </lineage>
</organism>
<proteinExistence type="predicted"/>